<dbReference type="EMBL" id="CP075584">
    <property type="protein sequence ID" value="WBM80178.1"/>
    <property type="molecule type" value="Genomic_DNA"/>
</dbReference>
<feature type="domain" description="LA2681-like HEPN" evidence="1">
    <location>
        <begin position="2"/>
        <end position="127"/>
    </location>
</feature>
<protein>
    <recommendedName>
        <fullName evidence="1">LA2681-like HEPN domain-containing protein</fullName>
    </recommendedName>
</protein>
<accession>A0ABY7NCF2</accession>
<dbReference type="Proteomes" id="UP001212421">
    <property type="component" value="Chromosome"/>
</dbReference>
<name>A0ABY7NCF2_9MICO</name>
<evidence type="ECO:0000313" key="3">
    <source>
        <dbReference type="Proteomes" id="UP001212421"/>
    </source>
</evidence>
<gene>
    <name evidence="2" type="ORF">KIV56_00895</name>
</gene>
<dbReference type="Pfam" id="PF18733">
    <property type="entry name" value="HEPN_LA2681"/>
    <property type="match status" value="1"/>
</dbReference>
<keyword evidence="3" id="KW-1185">Reference proteome</keyword>
<reference evidence="2 3" key="1">
    <citation type="submission" date="2021-05" db="EMBL/GenBank/DDBJ databases">
        <authorList>
            <person name="Kumar R."/>
            <person name="Kumar A."/>
            <person name="Mukhia S."/>
        </authorList>
    </citation>
    <scope>NUCLEOTIDE SEQUENCE [LARGE SCALE GENOMIC DNA]</scope>
    <source>
        <strain evidence="2 3">ERMR7:08</strain>
    </source>
</reference>
<evidence type="ECO:0000259" key="1">
    <source>
        <dbReference type="Pfam" id="PF18733"/>
    </source>
</evidence>
<sequence length="148" mass="16290">MLDKIAVAANDHFKSGIPPQRVNFNSYWRKPGEDQLRDGLPLPVRLTSGAVALAEVAFDMDPAGLYPDAKALRNAGTHRLVHVTHHAPTGITALAHSSVDADSLIEATHQSLRVARASYIYLIDLLQDQEDAIPDEDKQLRLPLPNQR</sequence>
<dbReference type="InterPro" id="IPR040826">
    <property type="entry name" value="HEPN_LA2681"/>
</dbReference>
<proteinExistence type="predicted"/>
<organism evidence="2 3">
    <name type="scientific">Cryobacterium breve</name>
    <dbReference type="NCBI Taxonomy" id="1259258"/>
    <lineage>
        <taxon>Bacteria</taxon>
        <taxon>Bacillati</taxon>
        <taxon>Actinomycetota</taxon>
        <taxon>Actinomycetes</taxon>
        <taxon>Micrococcales</taxon>
        <taxon>Microbacteriaceae</taxon>
        <taxon>Cryobacterium</taxon>
    </lineage>
</organism>
<evidence type="ECO:0000313" key="2">
    <source>
        <dbReference type="EMBL" id="WBM80178.1"/>
    </source>
</evidence>